<evidence type="ECO:0000259" key="1">
    <source>
        <dbReference type="PROSITE" id="PS50943"/>
    </source>
</evidence>
<name>A0ABS8XVG3_9BURK</name>
<dbReference type="Gene3D" id="1.10.260.40">
    <property type="entry name" value="lambda repressor-like DNA-binding domains"/>
    <property type="match status" value="1"/>
</dbReference>
<gene>
    <name evidence="2" type="ORF">LXT13_10600</name>
</gene>
<evidence type="ECO:0000313" key="3">
    <source>
        <dbReference type="Proteomes" id="UP001200741"/>
    </source>
</evidence>
<keyword evidence="3" id="KW-1185">Reference proteome</keyword>
<comment type="caution">
    <text evidence="2">The sequence shown here is derived from an EMBL/GenBank/DDBJ whole genome shotgun (WGS) entry which is preliminary data.</text>
</comment>
<dbReference type="InterPro" id="IPR010982">
    <property type="entry name" value="Lambda_DNA-bd_dom_sf"/>
</dbReference>
<reference evidence="2 3" key="1">
    <citation type="submission" date="2021-12" db="EMBL/GenBank/DDBJ databases">
        <title>Genome seq of P8.</title>
        <authorList>
            <person name="Seo T."/>
        </authorList>
    </citation>
    <scope>NUCLEOTIDE SEQUENCE [LARGE SCALE GENOMIC DNA]</scope>
    <source>
        <strain evidence="2 3">P8</strain>
    </source>
</reference>
<dbReference type="EMBL" id="JAJTWU010000003">
    <property type="protein sequence ID" value="MCE4554877.1"/>
    <property type="molecule type" value="Genomic_DNA"/>
</dbReference>
<dbReference type="InterPro" id="IPR001387">
    <property type="entry name" value="Cro/C1-type_HTH"/>
</dbReference>
<protein>
    <submittedName>
        <fullName evidence="2">Transcriptional regulator</fullName>
    </submittedName>
</protein>
<dbReference type="SUPFAM" id="SSF47413">
    <property type="entry name" value="lambda repressor-like DNA-binding domains"/>
    <property type="match status" value="1"/>
</dbReference>
<evidence type="ECO:0000313" key="2">
    <source>
        <dbReference type="EMBL" id="MCE4554877.1"/>
    </source>
</evidence>
<dbReference type="Proteomes" id="UP001200741">
    <property type="component" value="Unassembled WGS sequence"/>
</dbReference>
<proteinExistence type="predicted"/>
<organism evidence="2 3">
    <name type="scientific">Pelomonas cellulosilytica</name>
    <dbReference type="NCBI Taxonomy" id="2906762"/>
    <lineage>
        <taxon>Bacteria</taxon>
        <taxon>Pseudomonadati</taxon>
        <taxon>Pseudomonadota</taxon>
        <taxon>Betaproteobacteria</taxon>
        <taxon>Burkholderiales</taxon>
        <taxon>Sphaerotilaceae</taxon>
        <taxon>Roseateles</taxon>
    </lineage>
</organism>
<accession>A0ABS8XVG3</accession>
<dbReference type="Pfam" id="PF13560">
    <property type="entry name" value="HTH_31"/>
    <property type="match status" value="1"/>
</dbReference>
<dbReference type="PROSITE" id="PS50943">
    <property type="entry name" value="HTH_CROC1"/>
    <property type="match status" value="1"/>
</dbReference>
<sequence length="114" mass="12274">MTARNKLLTAPPYEVEQTLTRLGANLRTARLRRNLTIPEMAEKIGTGVRAVTDAEKGKPSTGIAVYLALLWALGLLDQAASLAAPETDAEGQTLALARERMRARRGAGALDNDF</sequence>
<dbReference type="RefSeq" id="WP_233371884.1">
    <property type="nucleotide sequence ID" value="NZ_JAJTWU010000003.1"/>
</dbReference>
<dbReference type="CDD" id="cd00093">
    <property type="entry name" value="HTH_XRE"/>
    <property type="match status" value="1"/>
</dbReference>
<feature type="domain" description="HTH cro/C1-type" evidence="1">
    <location>
        <begin position="26"/>
        <end position="58"/>
    </location>
</feature>